<keyword evidence="2" id="KW-1185">Reference proteome</keyword>
<reference evidence="1 2" key="1">
    <citation type="submission" date="2019-11" db="EMBL/GenBank/DDBJ databases">
        <title>Description of Pedobacter sp. LMG 31462T.</title>
        <authorList>
            <person name="Carlier A."/>
            <person name="Qi S."/>
            <person name="Vandamme P."/>
        </authorList>
    </citation>
    <scope>NUCLEOTIDE SEQUENCE [LARGE SCALE GENOMIC DNA]</scope>
    <source>
        <strain evidence="1 2">LMG 31462</strain>
    </source>
</reference>
<dbReference type="Proteomes" id="UP000636110">
    <property type="component" value="Unassembled WGS sequence"/>
</dbReference>
<gene>
    <name evidence="1" type="ORF">GM920_07630</name>
</gene>
<protein>
    <recommendedName>
        <fullName evidence="3">S-adenosyl-methyltransferase</fullName>
    </recommendedName>
</protein>
<evidence type="ECO:0000313" key="2">
    <source>
        <dbReference type="Proteomes" id="UP000636110"/>
    </source>
</evidence>
<comment type="caution">
    <text evidence="1">The sequence shown here is derived from an EMBL/GenBank/DDBJ whole genome shotgun (WGS) entry which is preliminary data.</text>
</comment>
<dbReference type="EMBL" id="WNXC01000001">
    <property type="protein sequence ID" value="MBB2148779.1"/>
    <property type="molecule type" value="Genomic_DNA"/>
</dbReference>
<organism evidence="1 2">
    <name type="scientific">Pedobacter gandavensis</name>
    <dbReference type="NCBI Taxonomy" id="2679963"/>
    <lineage>
        <taxon>Bacteria</taxon>
        <taxon>Pseudomonadati</taxon>
        <taxon>Bacteroidota</taxon>
        <taxon>Sphingobacteriia</taxon>
        <taxon>Sphingobacteriales</taxon>
        <taxon>Sphingobacteriaceae</taxon>
        <taxon>Pedobacter</taxon>
    </lineage>
</organism>
<evidence type="ECO:0008006" key="3">
    <source>
        <dbReference type="Google" id="ProtNLM"/>
    </source>
</evidence>
<accession>A0ABR6EU41</accession>
<dbReference type="RefSeq" id="WP_182955086.1">
    <property type="nucleotide sequence ID" value="NZ_WNXC01000001.1"/>
</dbReference>
<proteinExistence type="predicted"/>
<sequence length="126" mass="14749">MEGNIIPEKQDMVDRKAAWIERMFDRLFTAMQKNMTATVLILSLGLNFYQYTLKNEVDALRLAEYAKSKEEMILEVRRSVQRELPKQLAPYQAQQDSNSKKLDTSLINLNGTVESVKQYFNKNKRK</sequence>
<evidence type="ECO:0000313" key="1">
    <source>
        <dbReference type="EMBL" id="MBB2148779.1"/>
    </source>
</evidence>
<name>A0ABR6EU41_9SPHI</name>